<proteinExistence type="predicted"/>
<evidence type="ECO:0000313" key="3">
    <source>
        <dbReference type="Proteomes" id="UP000620104"/>
    </source>
</evidence>
<keyword evidence="3" id="KW-1185">Reference proteome</keyword>
<feature type="compositionally biased region" description="Low complexity" evidence="1">
    <location>
        <begin position="36"/>
        <end position="47"/>
    </location>
</feature>
<evidence type="ECO:0000313" key="2">
    <source>
        <dbReference type="EMBL" id="GHJ86526.1"/>
    </source>
</evidence>
<dbReference type="OrthoDB" id="10634800at2759"/>
<feature type="region of interest" description="Disordered" evidence="1">
    <location>
        <begin position="29"/>
        <end position="58"/>
    </location>
</feature>
<gene>
    <name evidence="2" type="ORF">NliqN6_2928</name>
</gene>
<protein>
    <submittedName>
        <fullName evidence="2">Uncharacterized protein</fullName>
    </submittedName>
</protein>
<organism evidence="2 3">
    <name type="scientific">Naganishia liquefaciens</name>
    <dbReference type="NCBI Taxonomy" id="104408"/>
    <lineage>
        <taxon>Eukaryota</taxon>
        <taxon>Fungi</taxon>
        <taxon>Dikarya</taxon>
        <taxon>Basidiomycota</taxon>
        <taxon>Agaricomycotina</taxon>
        <taxon>Tremellomycetes</taxon>
        <taxon>Filobasidiales</taxon>
        <taxon>Filobasidiaceae</taxon>
        <taxon>Naganishia</taxon>
    </lineage>
</organism>
<dbReference type="EMBL" id="BLZA01000018">
    <property type="protein sequence ID" value="GHJ86526.1"/>
    <property type="molecule type" value="Genomic_DNA"/>
</dbReference>
<sequence length="187" mass="19914">MTPSTLHTRRSKAPDHIVLPQAPIIKHLFLPNRQKSSSPTSSGASTPRDGSRSSSPVRGMIRGHEVACAITGMTPMESGDAKFQTLSSDYEAVPRTLRSIKSSFEQTLSTANIHFKKCSIRATKGGNGVAGADLIMQSSGPPPIVLCNSLLETVLVSIVVFWTNDGLALGRLTDVSCKLSAIMNPLV</sequence>
<reference evidence="2" key="1">
    <citation type="submission" date="2020-07" db="EMBL/GenBank/DDBJ databases">
        <title>Draft Genome Sequence of a Deep-Sea Yeast, Naganishia (Cryptococcus) liquefaciens strain N6.</title>
        <authorList>
            <person name="Han Y.W."/>
            <person name="Kajitani R."/>
            <person name="Morimoto H."/>
            <person name="Parhat M."/>
            <person name="Tsubouchi H."/>
            <person name="Bakenova O."/>
            <person name="Ogata M."/>
            <person name="Argunhan B."/>
            <person name="Aoki R."/>
            <person name="Kajiwara S."/>
            <person name="Itoh T."/>
            <person name="Iwasaki H."/>
        </authorList>
    </citation>
    <scope>NUCLEOTIDE SEQUENCE</scope>
    <source>
        <strain evidence="2">N6</strain>
    </source>
</reference>
<dbReference type="Proteomes" id="UP000620104">
    <property type="component" value="Unassembled WGS sequence"/>
</dbReference>
<name>A0A8H3TT78_9TREE</name>
<accession>A0A8H3TT78</accession>
<dbReference type="AlphaFoldDB" id="A0A8H3TT78"/>
<evidence type="ECO:0000256" key="1">
    <source>
        <dbReference type="SAM" id="MobiDB-lite"/>
    </source>
</evidence>
<comment type="caution">
    <text evidence="2">The sequence shown here is derived from an EMBL/GenBank/DDBJ whole genome shotgun (WGS) entry which is preliminary data.</text>
</comment>